<evidence type="ECO:0000256" key="1">
    <source>
        <dbReference type="SAM" id="SignalP"/>
    </source>
</evidence>
<gene>
    <name evidence="2" type="ORF">BACPLE_03007</name>
</gene>
<reference evidence="2 3" key="2">
    <citation type="submission" date="2008-08" db="EMBL/GenBank/DDBJ databases">
        <authorList>
            <person name="Fulton L."/>
            <person name="Clifton S."/>
            <person name="Fulton B."/>
            <person name="Xu J."/>
            <person name="Minx P."/>
            <person name="Pepin K.H."/>
            <person name="Johnson M."/>
            <person name="Thiruvilangam P."/>
            <person name="Bhonagiri V."/>
            <person name="Nash W.E."/>
            <person name="Mardis E.R."/>
            <person name="Wilson R.K."/>
        </authorList>
    </citation>
    <scope>NUCLEOTIDE SEQUENCE [LARGE SCALE GENOMIC DNA]</scope>
    <source>
        <strain evidence="3">DSM 17135 / JCM 12973 / M2</strain>
    </source>
</reference>
<organism evidence="2 3">
    <name type="scientific">Phocaeicola plebeius (strain DSM 17135 / JCM 12973 / CCUG 54634 / M2)</name>
    <name type="common">Bacteroides plebeius</name>
    <dbReference type="NCBI Taxonomy" id="484018"/>
    <lineage>
        <taxon>Bacteria</taxon>
        <taxon>Pseudomonadati</taxon>
        <taxon>Bacteroidota</taxon>
        <taxon>Bacteroidia</taxon>
        <taxon>Bacteroidales</taxon>
        <taxon>Bacteroidaceae</taxon>
        <taxon>Phocaeicola</taxon>
    </lineage>
</organism>
<dbReference type="HOGENOM" id="CLU_862375_0_0_10"/>
<comment type="caution">
    <text evidence="2">The sequence shown here is derived from an EMBL/GenBank/DDBJ whole genome shotgun (WGS) entry which is preliminary data.</text>
</comment>
<reference evidence="2 3" key="1">
    <citation type="submission" date="2008-08" db="EMBL/GenBank/DDBJ databases">
        <title>Draft genome sequence of Bacteroides plebeius (DSM 17135).</title>
        <authorList>
            <person name="Sudarsanam P."/>
            <person name="Ley R."/>
            <person name="Guruge J."/>
            <person name="Turnbaugh P.J."/>
            <person name="Mahowald M."/>
            <person name="Liep D."/>
            <person name="Gordon J."/>
        </authorList>
    </citation>
    <scope>NUCLEOTIDE SEQUENCE [LARGE SCALE GENOMIC DNA]</scope>
    <source>
        <strain evidence="3">DSM 17135 / JCM 12973 / M2</strain>
    </source>
</reference>
<name>B5D206_PHOPM</name>
<dbReference type="EMBL" id="ABQC02000023">
    <property type="protein sequence ID" value="EDY94599.1"/>
    <property type="molecule type" value="Genomic_DNA"/>
</dbReference>
<sequence>MKQIFFIIISVLSYTALSAQTYLPTTKNSNAHNDYFLKGKPESLYHRTFELSKDSLTGEIIIGKEFDSLSDSSFRIYFTNDGDVQEFHHIYNGTSSTSLRYFYDPEKRYCVLQTYLNSPESYQRNWIENYQSSDNTQSNVYNLIQEEYYMSDFGDSLLLTNRDTILCIEKDGIFLSYFFYNTNSQCDNYPAKDSLYYAQYIDSCRNNVLPQYRTINLYNEQEQIVTQIEYTPISKQPSYMEYYYYNEQGLLISHKRLTYITFDEFGEYVYSHEPQSDIFRYEYPDNSIDEQGNWTKRYVFRQFRKEKEQPLYLECRQIDYIK</sequence>
<feature type="signal peptide" evidence="1">
    <location>
        <begin position="1"/>
        <end position="18"/>
    </location>
</feature>
<dbReference type="RefSeq" id="WP_007563038.1">
    <property type="nucleotide sequence ID" value="NZ_DS990133.1"/>
</dbReference>
<dbReference type="Proteomes" id="UP000003452">
    <property type="component" value="Unassembled WGS sequence"/>
</dbReference>
<accession>B5D206</accession>
<dbReference type="AlphaFoldDB" id="B5D206"/>
<evidence type="ECO:0008006" key="4">
    <source>
        <dbReference type="Google" id="ProtNLM"/>
    </source>
</evidence>
<proteinExistence type="predicted"/>
<evidence type="ECO:0000313" key="3">
    <source>
        <dbReference type="Proteomes" id="UP000003452"/>
    </source>
</evidence>
<keyword evidence="1" id="KW-0732">Signal</keyword>
<dbReference type="eggNOG" id="ENOG5030XQA">
    <property type="taxonomic scope" value="Bacteria"/>
</dbReference>
<protein>
    <recommendedName>
        <fullName evidence="4">DUF4595 domain-containing protein</fullName>
    </recommendedName>
</protein>
<evidence type="ECO:0000313" key="2">
    <source>
        <dbReference type="EMBL" id="EDY94599.1"/>
    </source>
</evidence>
<feature type="chain" id="PRO_5002829022" description="DUF4595 domain-containing protein" evidence="1">
    <location>
        <begin position="19"/>
        <end position="322"/>
    </location>
</feature>
<dbReference type="GeneID" id="43185727"/>